<dbReference type="EMBL" id="QGBI01000014">
    <property type="protein sequence ID" value="MBX3891318.1"/>
    <property type="molecule type" value="Genomic_DNA"/>
</dbReference>
<dbReference type="RefSeq" id="WP_025584517.1">
    <property type="nucleotide sequence ID" value="NZ_QGAQ01000014.1"/>
</dbReference>
<dbReference type="Proteomes" id="UP001199322">
    <property type="component" value="Unassembled WGS sequence"/>
</dbReference>
<protein>
    <submittedName>
        <fullName evidence="1">Uncharacterized protein</fullName>
    </submittedName>
</protein>
<proteinExistence type="predicted"/>
<dbReference type="AlphaFoldDB" id="A0AAW4Q8F2"/>
<evidence type="ECO:0000313" key="1">
    <source>
        <dbReference type="EMBL" id="MBX3891318.1"/>
    </source>
</evidence>
<name>A0AAW4Q8F2_RALPI</name>
<accession>A0AAW4Q8F2</accession>
<gene>
    <name evidence="1" type="ORF">DEE74_15745</name>
</gene>
<reference evidence="1" key="1">
    <citation type="submission" date="2018-06" db="EMBL/GenBank/DDBJ databases">
        <authorList>
            <person name="O'Rourke A."/>
        </authorList>
    </citation>
    <scope>NUCLEOTIDE SEQUENCE</scope>
    <source>
        <strain evidence="1">132550021-3</strain>
    </source>
</reference>
<organism evidence="1 2">
    <name type="scientific">Ralstonia pickettii</name>
    <name type="common">Burkholderia pickettii</name>
    <dbReference type="NCBI Taxonomy" id="329"/>
    <lineage>
        <taxon>Bacteria</taxon>
        <taxon>Pseudomonadati</taxon>
        <taxon>Pseudomonadota</taxon>
        <taxon>Betaproteobacteria</taxon>
        <taxon>Burkholderiales</taxon>
        <taxon>Burkholderiaceae</taxon>
        <taxon>Ralstonia</taxon>
    </lineage>
</organism>
<evidence type="ECO:0000313" key="2">
    <source>
        <dbReference type="Proteomes" id="UP001199322"/>
    </source>
</evidence>
<sequence>MTAILTLLIALGLAPADARRDPCKAPGWAISSELATACDFDDARAVAEFNVPTSYTGSRTQAMFTASRFTDSPFAAEALGDVLLVSDRAVSVSKAPEYVKLMGPTGGWVDAGGTVHGAYDAWTMKLADTRISSQPAGTLVSLVKRKPARPFE</sequence>
<comment type="caution">
    <text evidence="1">The sequence shown here is derived from an EMBL/GenBank/DDBJ whole genome shotgun (WGS) entry which is preliminary data.</text>
</comment>